<keyword evidence="3" id="KW-0597">Phosphoprotein</keyword>
<evidence type="ECO:0000256" key="6">
    <source>
        <dbReference type="ARBA" id="ARBA00022683"/>
    </source>
</evidence>
<proteinExistence type="predicted"/>
<dbReference type="PANTHER" id="PTHR47738:SF2">
    <property type="entry name" value="PTS SYSTEM FRUCTOSE-LIKE EIIA COMPONENT"/>
    <property type="match status" value="1"/>
</dbReference>
<dbReference type="InterPro" id="IPR002178">
    <property type="entry name" value="PTS_EIIA_type-2_dom"/>
</dbReference>
<dbReference type="EMBL" id="QGGL01000019">
    <property type="protein sequence ID" value="PWK06653.1"/>
    <property type="molecule type" value="Genomic_DNA"/>
</dbReference>
<dbReference type="SUPFAM" id="SSF55804">
    <property type="entry name" value="Phoshotransferase/anion transport protein"/>
    <property type="match status" value="1"/>
</dbReference>
<evidence type="ECO:0000313" key="9">
    <source>
        <dbReference type="Proteomes" id="UP000245634"/>
    </source>
</evidence>
<dbReference type="PROSITE" id="PS51094">
    <property type="entry name" value="PTS_EIIA_TYPE_2"/>
    <property type="match status" value="1"/>
</dbReference>
<dbReference type="RefSeq" id="WP_109690842.1">
    <property type="nucleotide sequence ID" value="NZ_QGGL01000019.1"/>
</dbReference>
<dbReference type="GO" id="GO:0005737">
    <property type="term" value="C:cytoplasm"/>
    <property type="evidence" value="ECO:0007669"/>
    <property type="project" value="UniProtKB-SubCell"/>
</dbReference>
<dbReference type="GO" id="GO:0016020">
    <property type="term" value="C:membrane"/>
    <property type="evidence" value="ECO:0007669"/>
    <property type="project" value="InterPro"/>
</dbReference>
<evidence type="ECO:0000256" key="1">
    <source>
        <dbReference type="ARBA" id="ARBA00004496"/>
    </source>
</evidence>
<gene>
    <name evidence="8" type="ORF">C7459_11977</name>
</gene>
<dbReference type="Gene3D" id="3.40.930.10">
    <property type="entry name" value="Mannitol-specific EII, Chain A"/>
    <property type="match status" value="1"/>
</dbReference>
<comment type="subcellular location">
    <subcellularLocation>
        <location evidence="1">Cytoplasm</location>
    </subcellularLocation>
</comment>
<dbReference type="GO" id="GO:0009401">
    <property type="term" value="P:phosphoenolpyruvate-dependent sugar phosphotransferase system"/>
    <property type="evidence" value="ECO:0007669"/>
    <property type="project" value="UniProtKB-KW"/>
</dbReference>
<evidence type="ECO:0000256" key="2">
    <source>
        <dbReference type="ARBA" id="ARBA00022448"/>
    </source>
</evidence>
<keyword evidence="5" id="KW-0808">Transferase</keyword>
<keyword evidence="2" id="KW-0813">Transport</keyword>
<dbReference type="InterPro" id="IPR051541">
    <property type="entry name" value="PTS_SugarTrans_NitroReg"/>
</dbReference>
<organism evidence="8 9">
    <name type="scientific">Tumebacillus permanentifrigoris</name>
    <dbReference type="NCBI Taxonomy" id="378543"/>
    <lineage>
        <taxon>Bacteria</taxon>
        <taxon>Bacillati</taxon>
        <taxon>Bacillota</taxon>
        <taxon>Bacilli</taxon>
        <taxon>Bacillales</taxon>
        <taxon>Alicyclobacillaceae</taxon>
        <taxon>Tumebacillus</taxon>
    </lineage>
</organism>
<dbReference type="OrthoDB" id="95460at2"/>
<evidence type="ECO:0000313" key="8">
    <source>
        <dbReference type="EMBL" id="PWK06653.1"/>
    </source>
</evidence>
<evidence type="ECO:0000259" key="7">
    <source>
        <dbReference type="PROSITE" id="PS51094"/>
    </source>
</evidence>
<evidence type="ECO:0000256" key="4">
    <source>
        <dbReference type="ARBA" id="ARBA00022597"/>
    </source>
</evidence>
<sequence length="150" mass="16037">MNLTALLQAETVLLPLEASTRDEVLAQMAASLEQAGFLKDTQAYIDAVITREGTGSTGIGFGVAIPHGKSAGVAKAGLSFARLSQPVEWNSMDGKPVSIVFMIAVPEEAVGNDHLKILVALSRKLINADFREQLQNAQSSQEIFNILETL</sequence>
<dbReference type="NCBIfam" id="TIGR00848">
    <property type="entry name" value="fruA"/>
    <property type="match status" value="1"/>
</dbReference>
<name>A0A316D4M6_9BACL</name>
<evidence type="ECO:0000256" key="3">
    <source>
        <dbReference type="ARBA" id="ARBA00022553"/>
    </source>
</evidence>
<reference evidence="8 9" key="1">
    <citation type="submission" date="2018-05" db="EMBL/GenBank/DDBJ databases">
        <title>Genomic Encyclopedia of Type Strains, Phase IV (KMG-IV): sequencing the most valuable type-strain genomes for metagenomic binning, comparative biology and taxonomic classification.</title>
        <authorList>
            <person name="Goeker M."/>
        </authorList>
    </citation>
    <scope>NUCLEOTIDE SEQUENCE [LARGE SCALE GENOMIC DNA]</scope>
    <source>
        <strain evidence="8 9">DSM 18773</strain>
    </source>
</reference>
<dbReference type="Pfam" id="PF00359">
    <property type="entry name" value="PTS_EIIA_2"/>
    <property type="match status" value="1"/>
</dbReference>
<dbReference type="CDD" id="cd00211">
    <property type="entry name" value="PTS_IIA_fru"/>
    <property type="match status" value="1"/>
</dbReference>
<dbReference type="InterPro" id="IPR004715">
    <property type="entry name" value="PTS_IIA_fruc"/>
</dbReference>
<dbReference type="GO" id="GO:0008982">
    <property type="term" value="F:protein-N(PI)-phosphohistidine-sugar phosphotransferase activity"/>
    <property type="evidence" value="ECO:0007669"/>
    <property type="project" value="InterPro"/>
</dbReference>
<dbReference type="PROSITE" id="PS00372">
    <property type="entry name" value="PTS_EIIA_TYPE_2_HIS"/>
    <property type="match status" value="1"/>
</dbReference>
<evidence type="ECO:0000256" key="5">
    <source>
        <dbReference type="ARBA" id="ARBA00022679"/>
    </source>
</evidence>
<dbReference type="AlphaFoldDB" id="A0A316D4M6"/>
<keyword evidence="6" id="KW-0598">Phosphotransferase system</keyword>
<keyword evidence="9" id="KW-1185">Reference proteome</keyword>
<dbReference type="InterPro" id="IPR016152">
    <property type="entry name" value="PTrfase/Anion_transptr"/>
</dbReference>
<feature type="domain" description="PTS EIIA type-2" evidence="7">
    <location>
        <begin position="5"/>
        <end position="150"/>
    </location>
</feature>
<dbReference type="PANTHER" id="PTHR47738">
    <property type="entry name" value="PTS SYSTEM FRUCTOSE-LIKE EIIA COMPONENT-RELATED"/>
    <property type="match status" value="1"/>
</dbReference>
<protein>
    <submittedName>
        <fullName evidence="8">PTS system IIA component (Fru family)</fullName>
    </submittedName>
</protein>
<comment type="caution">
    <text evidence="8">The sequence shown here is derived from an EMBL/GenBank/DDBJ whole genome shotgun (WGS) entry which is preliminary data.</text>
</comment>
<keyword evidence="4" id="KW-0762">Sugar transport</keyword>
<dbReference type="FunFam" id="3.40.930.10:FF:000009">
    <property type="entry name" value="PTS system, fructose specific IIABC component"/>
    <property type="match status" value="1"/>
</dbReference>
<dbReference type="Proteomes" id="UP000245634">
    <property type="component" value="Unassembled WGS sequence"/>
</dbReference>
<accession>A0A316D4M6</accession>